<organism evidence="4 5">
    <name type="scientific">Blastopirellula marina</name>
    <dbReference type="NCBI Taxonomy" id="124"/>
    <lineage>
        <taxon>Bacteria</taxon>
        <taxon>Pseudomonadati</taxon>
        <taxon>Planctomycetota</taxon>
        <taxon>Planctomycetia</taxon>
        <taxon>Pirellulales</taxon>
        <taxon>Pirellulaceae</taxon>
        <taxon>Blastopirellula</taxon>
    </lineage>
</organism>
<accession>A0A2S8GS76</accession>
<keyword evidence="1" id="KW-0378">Hydrolase</keyword>
<dbReference type="InterPro" id="IPR039329">
    <property type="entry name" value="SIAE"/>
</dbReference>
<feature type="signal peptide" evidence="2">
    <location>
        <begin position="1"/>
        <end position="19"/>
    </location>
</feature>
<feature type="domain" description="Sialate O-acetylesterase" evidence="3">
    <location>
        <begin position="300"/>
        <end position="402"/>
    </location>
</feature>
<name>A0A2S8GS76_9BACT</name>
<dbReference type="OrthoDB" id="9795554at2"/>
<dbReference type="EMBL" id="PUHZ01000005">
    <property type="protein sequence ID" value="PQO47285.1"/>
    <property type="molecule type" value="Genomic_DNA"/>
</dbReference>
<feature type="chain" id="PRO_5015511572" evidence="2">
    <location>
        <begin position="20"/>
        <end position="727"/>
    </location>
</feature>
<dbReference type="InterPro" id="IPR036514">
    <property type="entry name" value="SGNH_hydro_sf"/>
</dbReference>
<dbReference type="InterPro" id="IPR013783">
    <property type="entry name" value="Ig-like_fold"/>
</dbReference>
<reference evidence="4 5" key="1">
    <citation type="submission" date="2018-02" db="EMBL/GenBank/DDBJ databases">
        <title>Comparative genomes isolates from brazilian mangrove.</title>
        <authorList>
            <person name="Araujo J.E."/>
            <person name="Taketani R.G."/>
            <person name="Silva M.C.P."/>
            <person name="Loureco M.V."/>
            <person name="Andreote F.D."/>
        </authorList>
    </citation>
    <scope>NUCLEOTIDE SEQUENCE [LARGE SCALE GENOMIC DNA]</scope>
    <source>
        <strain evidence="4 5">Nap-Phe MGV</strain>
    </source>
</reference>
<evidence type="ECO:0000313" key="4">
    <source>
        <dbReference type="EMBL" id="PQO47285.1"/>
    </source>
</evidence>
<dbReference type="PANTHER" id="PTHR22901:SF0">
    <property type="entry name" value="SIALATE O-ACETYLESTERASE"/>
    <property type="match status" value="1"/>
</dbReference>
<proteinExistence type="predicted"/>
<evidence type="ECO:0000256" key="2">
    <source>
        <dbReference type="SAM" id="SignalP"/>
    </source>
</evidence>
<dbReference type="Proteomes" id="UP000237819">
    <property type="component" value="Unassembled WGS sequence"/>
</dbReference>
<dbReference type="GO" id="GO:0001681">
    <property type="term" value="F:sialate O-acetylesterase activity"/>
    <property type="evidence" value="ECO:0007669"/>
    <property type="project" value="InterPro"/>
</dbReference>
<dbReference type="PANTHER" id="PTHR22901">
    <property type="entry name" value="SIALATE O-ACETYLESTERASE"/>
    <property type="match status" value="1"/>
</dbReference>
<evidence type="ECO:0000256" key="1">
    <source>
        <dbReference type="ARBA" id="ARBA00022801"/>
    </source>
</evidence>
<dbReference type="Gene3D" id="2.60.40.10">
    <property type="entry name" value="Immunoglobulins"/>
    <property type="match status" value="1"/>
</dbReference>
<evidence type="ECO:0000313" key="5">
    <source>
        <dbReference type="Proteomes" id="UP000237819"/>
    </source>
</evidence>
<dbReference type="Pfam" id="PF03629">
    <property type="entry name" value="SASA"/>
    <property type="match status" value="1"/>
</dbReference>
<dbReference type="SUPFAM" id="SSF52266">
    <property type="entry name" value="SGNH hydrolase"/>
    <property type="match status" value="1"/>
</dbReference>
<evidence type="ECO:0000259" key="3">
    <source>
        <dbReference type="Pfam" id="PF03629"/>
    </source>
</evidence>
<dbReference type="InterPro" id="IPR005181">
    <property type="entry name" value="SASA"/>
</dbReference>
<keyword evidence="2" id="KW-0732">Signal</keyword>
<dbReference type="RefSeq" id="WP_105334173.1">
    <property type="nucleotide sequence ID" value="NZ_PUHZ01000005.1"/>
</dbReference>
<dbReference type="Gene3D" id="3.40.50.1110">
    <property type="entry name" value="SGNH hydrolase"/>
    <property type="match status" value="1"/>
</dbReference>
<gene>
    <name evidence="4" type="ORF">C5Y93_04385</name>
</gene>
<dbReference type="GO" id="GO:0005975">
    <property type="term" value="P:carbohydrate metabolic process"/>
    <property type="evidence" value="ECO:0007669"/>
    <property type="project" value="TreeGrafter"/>
</dbReference>
<dbReference type="AlphaFoldDB" id="A0A2S8GS76"/>
<sequence>MTQLRFAAALLLSALVATAATPAAAEVRLPGFFGDHMVLQQEMPLPVWGWADPGQSVTVTLGDNKATAKADDKGSWKVELPAMKAGGGPQKLTVTAGGKTITLSDILLGEVWLCSGQSNMEWTVQSSKNAAEEIAAANYPEIRQIKFNHLTSVAPQDDVKGTWLVCSPQTAGGFTACGYFMGRKLNQELKVPIGLINSSWGGTRIEPWTPPVGFAGVEELKDLSGMVQRRTPGTPENTALTKKHMADVEKWLADAKAKEAAGEPIPASPAAPEDLQPHVGAGDPTAIYNSMIHPLIGLPFRGAIWYQGESNHGEGMLYTRKMEALIEGWRKLWNMGDFPFFYVQIAPYMYGDEKPEVLAEFWEAQDAARAIPNTGMVVINDVATLNDIHPPMKQEVGLRLANLALRDVYGQKEVVADGPTFKELKQEKGALRVVFDNVADGLKSRDDQPLTHFEVIGVDSGWVKAGAKIDGNSVILTSKEVDQPVAMRFAWHKLAEPNLVNSAGLPTSAFRAGEVPKPDALPKVGAAKGYQVIYDLDLAKLTGGVQYDVDNSDKPIRFDRIGYLLELQTDSGERKAAFVSMEAFTEDLAKIGVPTFASGASFQQPVKSLTVWAMGADLATGEDLSGGNIEFWPNNYATANAAKVPGASDTLYDFGDGKFEPTNGYGSMQVHNGSAKQTVFALNHWGAGSNADIGIGNSSGETRDWTFSGNATQYLHKRLRVLVRPVK</sequence>
<protein>
    <submittedName>
        <fullName evidence="4">9-O-acetylesterase</fullName>
    </submittedName>
</protein>
<comment type="caution">
    <text evidence="4">The sequence shown here is derived from an EMBL/GenBank/DDBJ whole genome shotgun (WGS) entry which is preliminary data.</text>
</comment>